<protein>
    <recommendedName>
        <fullName evidence="4">F-box domain-containing protein</fullName>
    </recommendedName>
</protein>
<evidence type="ECO:0000313" key="3">
    <source>
        <dbReference type="Proteomes" id="UP000310066"/>
    </source>
</evidence>
<proteinExistence type="predicted"/>
<evidence type="ECO:0008006" key="4">
    <source>
        <dbReference type="Google" id="ProtNLM"/>
    </source>
</evidence>
<evidence type="ECO:0000313" key="2">
    <source>
        <dbReference type="EMBL" id="TKA35626.1"/>
    </source>
</evidence>
<gene>
    <name evidence="2" type="ORF">B0A54_12594</name>
</gene>
<evidence type="ECO:0000256" key="1">
    <source>
        <dbReference type="SAM" id="MobiDB-lite"/>
    </source>
</evidence>
<feature type="compositionally biased region" description="Basic and acidic residues" evidence="1">
    <location>
        <begin position="294"/>
        <end position="303"/>
    </location>
</feature>
<sequence length="303" mass="33327">MSNPIFTARTLSSHRERLIADSYREEATAPSLSHSKRVAHDSSRLALNGVDTWTAVDEVAGSTSAAQIVFGTYELLEPILLHLPAYNIIAIRAVARFWQDTVASSTPLKRAALLLTVKGAFPKVLIRELAAPKSLSVSPDTRGLLVNPLFRPEACGDKPWTYSRLPVDYRKREDGIRVVLPVQHIKDLTESELAEWRSMYLMKPPCTSVCVKVRSKNGLGLAEGEMDIGDKFGITLGKVADTVLKKINKGYCEIPALTDNVMCISGFPGPGRRLSMTRVSFKPHEFNSSGEPARLAEHEQGSN</sequence>
<dbReference type="OrthoDB" id="3800738at2759"/>
<reference evidence="2 3" key="1">
    <citation type="submission" date="2017-03" db="EMBL/GenBank/DDBJ databases">
        <title>Genomes of endolithic fungi from Antarctica.</title>
        <authorList>
            <person name="Coleine C."/>
            <person name="Masonjones S."/>
            <person name="Stajich J.E."/>
        </authorList>
    </citation>
    <scope>NUCLEOTIDE SEQUENCE [LARGE SCALE GENOMIC DNA]</scope>
    <source>
        <strain evidence="2 3">CCFEE 5311</strain>
    </source>
</reference>
<dbReference type="EMBL" id="NAJP01000067">
    <property type="protein sequence ID" value="TKA35626.1"/>
    <property type="molecule type" value="Genomic_DNA"/>
</dbReference>
<feature type="region of interest" description="Disordered" evidence="1">
    <location>
        <begin position="284"/>
        <end position="303"/>
    </location>
</feature>
<name>A0A4U0UL75_9PEZI</name>
<organism evidence="2 3">
    <name type="scientific">Friedmanniomyces endolithicus</name>
    <dbReference type="NCBI Taxonomy" id="329885"/>
    <lineage>
        <taxon>Eukaryota</taxon>
        <taxon>Fungi</taxon>
        <taxon>Dikarya</taxon>
        <taxon>Ascomycota</taxon>
        <taxon>Pezizomycotina</taxon>
        <taxon>Dothideomycetes</taxon>
        <taxon>Dothideomycetidae</taxon>
        <taxon>Mycosphaerellales</taxon>
        <taxon>Teratosphaeriaceae</taxon>
        <taxon>Friedmanniomyces</taxon>
    </lineage>
</organism>
<accession>A0A4U0UL75</accession>
<dbReference type="AlphaFoldDB" id="A0A4U0UL75"/>
<comment type="caution">
    <text evidence="2">The sequence shown here is derived from an EMBL/GenBank/DDBJ whole genome shotgun (WGS) entry which is preliminary data.</text>
</comment>
<dbReference type="Proteomes" id="UP000310066">
    <property type="component" value="Unassembled WGS sequence"/>
</dbReference>